<gene>
    <name evidence="2" type="primary">larB</name>
    <name evidence="2" type="ORF">E6K79_08345</name>
</gene>
<evidence type="ECO:0000313" key="3">
    <source>
        <dbReference type="Proteomes" id="UP000317691"/>
    </source>
</evidence>
<proteinExistence type="predicted"/>
<dbReference type="SUPFAM" id="SSF52255">
    <property type="entry name" value="N5-CAIR mutase (phosphoribosylaminoimidazole carboxylase, PurE)"/>
    <property type="match status" value="1"/>
</dbReference>
<evidence type="ECO:0000313" key="2">
    <source>
        <dbReference type="EMBL" id="TMQ64092.1"/>
    </source>
</evidence>
<dbReference type="NCBIfam" id="NF033503">
    <property type="entry name" value="LarB"/>
    <property type="match status" value="1"/>
</dbReference>
<dbReference type="InterPro" id="IPR000031">
    <property type="entry name" value="PurE_dom"/>
</dbReference>
<dbReference type="Gene3D" id="3.40.50.1970">
    <property type="match status" value="1"/>
</dbReference>
<dbReference type="EMBL" id="VBOZ01000027">
    <property type="protein sequence ID" value="TMQ64092.1"/>
    <property type="molecule type" value="Genomic_DNA"/>
</dbReference>
<protein>
    <submittedName>
        <fullName evidence="2">Nickel pincer cofactor biosynthesis protein LarB</fullName>
    </submittedName>
</protein>
<dbReference type="Pfam" id="PF00731">
    <property type="entry name" value="AIRC"/>
    <property type="match status" value="1"/>
</dbReference>
<organism evidence="2 3">
    <name type="scientific">Eiseniibacteriota bacterium</name>
    <dbReference type="NCBI Taxonomy" id="2212470"/>
    <lineage>
        <taxon>Bacteria</taxon>
        <taxon>Candidatus Eiseniibacteriota</taxon>
    </lineage>
</organism>
<dbReference type="PANTHER" id="PTHR43064:SF1">
    <property type="entry name" value="SLL1489 PROTEIN"/>
    <property type="match status" value="1"/>
</dbReference>
<comment type="caution">
    <text evidence="2">The sequence shown here is derived from an EMBL/GenBank/DDBJ whole genome shotgun (WGS) entry which is preliminary data.</text>
</comment>
<dbReference type="AlphaFoldDB" id="A0A538TKE8"/>
<dbReference type="SMART" id="SM01001">
    <property type="entry name" value="AIRC"/>
    <property type="match status" value="1"/>
</dbReference>
<sequence length="258" mass="27222">MDPARLRKILTSVRRGRMSTREALESLARLPFETVGPALVDHHRSLRQHLPEVILCEGKTVRQCVTIARAIARRSGRCLATRVKQGQAEALIEEFGDRAVWKEEARAVVIERAARRKVGRGGSVLVVSAGTSDLPVAEEAAVTLEFMGVPVSRVYDAGVAGIHRLLAHVRALRKASAVVVVAGMEGALASVVGGMTDRPVIAVPTSVGYGASYGGLAALLAMLNACAAGVTVVNIDNGFGAGYAAGVIARQSRARRRG</sequence>
<dbReference type="Proteomes" id="UP000317691">
    <property type="component" value="Unassembled WGS sequence"/>
</dbReference>
<reference evidence="2 3" key="1">
    <citation type="journal article" date="2019" name="Nat. Microbiol.">
        <title>Mediterranean grassland soil C-N compound turnover is dependent on rainfall and depth, and is mediated by genomically divergent microorganisms.</title>
        <authorList>
            <person name="Diamond S."/>
            <person name="Andeer P.F."/>
            <person name="Li Z."/>
            <person name="Crits-Christoph A."/>
            <person name="Burstein D."/>
            <person name="Anantharaman K."/>
            <person name="Lane K.R."/>
            <person name="Thomas B.C."/>
            <person name="Pan C."/>
            <person name="Northen T.R."/>
            <person name="Banfield J.F."/>
        </authorList>
    </citation>
    <scope>NUCLEOTIDE SEQUENCE [LARGE SCALE GENOMIC DNA]</scope>
    <source>
        <strain evidence="2">WS_9</strain>
    </source>
</reference>
<dbReference type="GO" id="GO:0006189">
    <property type="term" value="P:'de novo' IMP biosynthetic process"/>
    <property type="evidence" value="ECO:0007669"/>
    <property type="project" value="InterPro"/>
</dbReference>
<accession>A0A538TKE8</accession>
<dbReference type="PANTHER" id="PTHR43064">
    <property type="entry name" value="PHOSPHORIBOSYLAMINOIMIDAZOLE CARBOXYLASE-RELATED"/>
    <property type="match status" value="1"/>
</dbReference>
<name>A0A538TKE8_UNCEI</name>
<dbReference type="GO" id="GO:0016787">
    <property type="term" value="F:hydrolase activity"/>
    <property type="evidence" value="ECO:0007669"/>
    <property type="project" value="InterPro"/>
</dbReference>
<dbReference type="InterPro" id="IPR039476">
    <property type="entry name" value="P2CMN_synthase_LarB"/>
</dbReference>
<feature type="domain" description="PurE" evidence="1">
    <location>
        <begin position="122"/>
        <end position="254"/>
    </location>
</feature>
<evidence type="ECO:0000259" key="1">
    <source>
        <dbReference type="SMART" id="SM01001"/>
    </source>
</evidence>